<evidence type="ECO:0000313" key="5">
    <source>
        <dbReference type="Proteomes" id="UP001279734"/>
    </source>
</evidence>
<evidence type="ECO:0000256" key="1">
    <source>
        <dbReference type="ARBA" id="ARBA00007447"/>
    </source>
</evidence>
<comment type="similarity">
    <text evidence="1">Belongs to the peptidase A1 family.</text>
</comment>
<dbReference type="InterPro" id="IPR021109">
    <property type="entry name" value="Peptidase_aspartic_dom_sf"/>
</dbReference>
<dbReference type="Pfam" id="PF14543">
    <property type="entry name" value="TAXi_N"/>
    <property type="match status" value="1"/>
</dbReference>
<organism evidence="4 5">
    <name type="scientific">Nepenthes gracilis</name>
    <name type="common">Slender pitcher plant</name>
    <dbReference type="NCBI Taxonomy" id="150966"/>
    <lineage>
        <taxon>Eukaryota</taxon>
        <taxon>Viridiplantae</taxon>
        <taxon>Streptophyta</taxon>
        <taxon>Embryophyta</taxon>
        <taxon>Tracheophyta</taxon>
        <taxon>Spermatophyta</taxon>
        <taxon>Magnoliopsida</taxon>
        <taxon>eudicotyledons</taxon>
        <taxon>Gunneridae</taxon>
        <taxon>Pentapetalae</taxon>
        <taxon>Caryophyllales</taxon>
        <taxon>Nepenthaceae</taxon>
        <taxon>Nepenthes</taxon>
    </lineage>
</organism>
<dbReference type="InterPro" id="IPR032861">
    <property type="entry name" value="TAXi_N"/>
</dbReference>
<dbReference type="EMBL" id="BSYO01000009">
    <property type="protein sequence ID" value="GMH09377.1"/>
    <property type="molecule type" value="Genomic_DNA"/>
</dbReference>
<protein>
    <recommendedName>
        <fullName evidence="3">Xylanase inhibitor N-terminal domain-containing protein</fullName>
    </recommendedName>
</protein>
<accession>A0AAD3SET3</accession>
<dbReference type="SUPFAM" id="SSF50630">
    <property type="entry name" value="Acid proteases"/>
    <property type="match status" value="1"/>
</dbReference>
<dbReference type="Proteomes" id="UP001279734">
    <property type="component" value="Unassembled WGS sequence"/>
</dbReference>
<name>A0AAD3SET3_NEPGR</name>
<evidence type="ECO:0000259" key="3">
    <source>
        <dbReference type="Pfam" id="PF14543"/>
    </source>
</evidence>
<reference evidence="4" key="1">
    <citation type="submission" date="2023-05" db="EMBL/GenBank/DDBJ databases">
        <title>Nepenthes gracilis genome sequencing.</title>
        <authorList>
            <person name="Fukushima K."/>
        </authorList>
    </citation>
    <scope>NUCLEOTIDE SEQUENCE</scope>
    <source>
        <strain evidence="4">SING2019-196</strain>
    </source>
</reference>
<dbReference type="Gene3D" id="2.40.70.10">
    <property type="entry name" value="Acid Proteases"/>
    <property type="match status" value="1"/>
</dbReference>
<sequence>MENIASLTSSMEGATPKEANSPASNCGHRKGIFFFLRAEFLWVNCETNYSSSNLRLPHCGLAQCVVAQNKYCHTFPVSARPFCHKNTCGLLSHHSIVGKLAQAVSVILSTDGSISNPMITIPNFIFTCSPSLLVKKVLPMSVEGVVGLAQALIAVQNQLVSLLELKFLASALPPETLMALLNSGMAQFLLEIQHSNAPNPMQ</sequence>
<evidence type="ECO:0000256" key="2">
    <source>
        <dbReference type="SAM" id="MobiDB-lite"/>
    </source>
</evidence>
<feature type="domain" description="Xylanase inhibitor N-terminal" evidence="3">
    <location>
        <begin position="38"/>
        <end position="164"/>
    </location>
</feature>
<evidence type="ECO:0000313" key="4">
    <source>
        <dbReference type="EMBL" id="GMH09377.1"/>
    </source>
</evidence>
<feature type="compositionally biased region" description="Polar residues" evidence="2">
    <location>
        <begin position="1"/>
        <end position="12"/>
    </location>
</feature>
<feature type="region of interest" description="Disordered" evidence="2">
    <location>
        <begin position="1"/>
        <end position="24"/>
    </location>
</feature>
<gene>
    <name evidence="4" type="ORF">Nepgr_011218</name>
</gene>
<comment type="caution">
    <text evidence="4">The sequence shown here is derived from an EMBL/GenBank/DDBJ whole genome shotgun (WGS) entry which is preliminary data.</text>
</comment>
<keyword evidence="5" id="KW-1185">Reference proteome</keyword>
<proteinExistence type="inferred from homology"/>
<dbReference type="AlphaFoldDB" id="A0AAD3SET3"/>